<reference evidence="1" key="1">
    <citation type="submission" date="2023-10" db="EMBL/GenBank/DDBJ databases">
        <authorList>
            <person name="Chen Y."/>
            <person name="Shah S."/>
            <person name="Dougan E. K."/>
            <person name="Thang M."/>
            <person name="Chan C."/>
        </authorList>
    </citation>
    <scope>NUCLEOTIDE SEQUENCE [LARGE SCALE GENOMIC DNA]</scope>
</reference>
<protein>
    <submittedName>
        <fullName evidence="1">Uncharacterized protein</fullName>
    </submittedName>
</protein>
<dbReference type="Proteomes" id="UP001189429">
    <property type="component" value="Unassembled WGS sequence"/>
</dbReference>
<proteinExistence type="predicted"/>
<dbReference type="EMBL" id="CAUYUJ010017726">
    <property type="protein sequence ID" value="CAK0877309.1"/>
    <property type="molecule type" value="Genomic_DNA"/>
</dbReference>
<organism evidence="1 2">
    <name type="scientific">Prorocentrum cordatum</name>
    <dbReference type="NCBI Taxonomy" id="2364126"/>
    <lineage>
        <taxon>Eukaryota</taxon>
        <taxon>Sar</taxon>
        <taxon>Alveolata</taxon>
        <taxon>Dinophyceae</taxon>
        <taxon>Prorocentrales</taxon>
        <taxon>Prorocentraceae</taxon>
        <taxon>Prorocentrum</taxon>
    </lineage>
</organism>
<comment type="caution">
    <text evidence="1">The sequence shown here is derived from an EMBL/GenBank/DDBJ whole genome shotgun (WGS) entry which is preliminary data.</text>
</comment>
<name>A0ABN9VXP2_9DINO</name>
<sequence>MPQLGALGEQLCTVLGFKWFGTLFTTGLPAEVAVVAWGLIVRDGLAALLPLALGVCALALEPRLQPAALEAADEDPEDALGRVQRQLPADAALLLPPDAAALPPAAAAAQAAGRVARAAERFACTPEVLEGLLEGYRRRHPEEASELGADFSFCLSRARGQPDGLLRFHAQQRASAEQSTRRGRARYARAPDRAAAGARARALVRLAVFGRFRWFSAVFLPW</sequence>
<feature type="non-terminal residue" evidence="1">
    <location>
        <position position="222"/>
    </location>
</feature>
<evidence type="ECO:0000313" key="1">
    <source>
        <dbReference type="EMBL" id="CAK0877309.1"/>
    </source>
</evidence>
<accession>A0ABN9VXP2</accession>
<gene>
    <name evidence="1" type="ORF">PCOR1329_LOCUS61415</name>
</gene>
<keyword evidence="2" id="KW-1185">Reference proteome</keyword>
<evidence type="ECO:0000313" key="2">
    <source>
        <dbReference type="Proteomes" id="UP001189429"/>
    </source>
</evidence>